<accession>A0A1F5Z332</accession>
<dbReference type="Proteomes" id="UP000178681">
    <property type="component" value="Unassembled WGS sequence"/>
</dbReference>
<comment type="caution">
    <text evidence="1">The sequence shown here is derived from an EMBL/GenBank/DDBJ whole genome shotgun (WGS) entry which is preliminary data.</text>
</comment>
<dbReference type="EMBL" id="MFJG01000021">
    <property type="protein sequence ID" value="OGG06775.1"/>
    <property type="molecule type" value="Genomic_DNA"/>
</dbReference>
<gene>
    <name evidence="1" type="ORF">A2872_00900</name>
</gene>
<evidence type="ECO:0000313" key="2">
    <source>
        <dbReference type="Proteomes" id="UP000178681"/>
    </source>
</evidence>
<protein>
    <submittedName>
        <fullName evidence="1">Uncharacterized protein</fullName>
    </submittedName>
</protein>
<evidence type="ECO:0000313" key="1">
    <source>
        <dbReference type="EMBL" id="OGG06775.1"/>
    </source>
</evidence>
<organism evidence="1 2">
    <name type="scientific">Candidatus Gottesmanbacteria bacterium RIFCSPHIGHO2_01_FULL_42_12</name>
    <dbReference type="NCBI Taxonomy" id="1798377"/>
    <lineage>
        <taxon>Bacteria</taxon>
        <taxon>Candidatus Gottesmaniibacteriota</taxon>
    </lineage>
</organism>
<dbReference type="STRING" id="1798377.A2872_00900"/>
<sequence length="242" mass="26917">MGTYEAKEGQLRELVGQIQTTAKEIQINKQGSLIFGIDQVETLIKLAFSDQELLDKLKKEGLMFPPNPQQDFKFQIVEGDPVLEMDTTDPHNPVAKFRVEKPKIEVAVPKVYVPDQTREFNSLELQIANHPRALSDLMLTAANISPDISTRELAPQAPLIPSGCETLQTTVMTVFGGNYLMRPLYNVLVPIMAVNAGRGSQVLGMEARLVTDGAKLTFYKDKYTYTQAGFINIPQIKGYKAT</sequence>
<reference evidence="1 2" key="1">
    <citation type="journal article" date="2016" name="Nat. Commun.">
        <title>Thousands of microbial genomes shed light on interconnected biogeochemical processes in an aquifer system.</title>
        <authorList>
            <person name="Anantharaman K."/>
            <person name="Brown C.T."/>
            <person name="Hug L.A."/>
            <person name="Sharon I."/>
            <person name="Castelle C.J."/>
            <person name="Probst A.J."/>
            <person name="Thomas B.C."/>
            <person name="Singh A."/>
            <person name="Wilkins M.J."/>
            <person name="Karaoz U."/>
            <person name="Brodie E.L."/>
            <person name="Williams K.H."/>
            <person name="Hubbard S.S."/>
            <person name="Banfield J.F."/>
        </authorList>
    </citation>
    <scope>NUCLEOTIDE SEQUENCE [LARGE SCALE GENOMIC DNA]</scope>
</reference>
<proteinExistence type="predicted"/>
<name>A0A1F5Z332_9BACT</name>
<dbReference type="AlphaFoldDB" id="A0A1F5Z332"/>